<dbReference type="InterPro" id="IPR005546">
    <property type="entry name" value="Autotransporte_beta"/>
</dbReference>
<feature type="domain" description="Autotransporter" evidence="2">
    <location>
        <begin position="696"/>
        <end position="980"/>
    </location>
</feature>
<dbReference type="InterPro" id="IPR011050">
    <property type="entry name" value="Pectin_lyase_fold/virulence"/>
</dbReference>
<evidence type="ECO:0000259" key="2">
    <source>
        <dbReference type="PROSITE" id="PS51208"/>
    </source>
</evidence>
<dbReference type="RefSeq" id="WP_350368067.1">
    <property type="nucleotide sequence ID" value="NZ_CACRTI010000001.1"/>
</dbReference>
<dbReference type="AlphaFoldDB" id="A0A6N2RR47"/>
<feature type="signal peptide" evidence="1">
    <location>
        <begin position="1"/>
        <end position="26"/>
    </location>
</feature>
<dbReference type="SUPFAM" id="SSF51126">
    <property type="entry name" value="Pectin lyase-like"/>
    <property type="match status" value="1"/>
</dbReference>
<dbReference type="EMBL" id="CACRTI010000001">
    <property type="protein sequence ID" value="VYS83164.1"/>
    <property type="molecule type" value="Genomic_DNA"/>
</dbReference>
<evidence type="ECO:0000313" key="3">
    <source>
        <dbReference type="EMBL" id="VYS83164.1"/>
    </source>
</evidence>
<sequence length="980" mass="103640">MKRKEFKLTTMALLISSLLMANNAGAVIHDVDGIISGSGIIAKDQEYKIISTAGENNTISVANNGGVTITNPGGTPTVSGGGEFENGDFLISNGTVIVANSGTINLGSGTTVNHIIGDVIPGTVEGRPDIPLDNDYQFMYAVGIVQVGGNSAAYLAQKGSIVADNLTINMSQKRDGKDIAGILGNKHNGVFTLTGTTTVNSAVTGANGKNFAIYAKSGSKINAENLIVNSKGTFYAVGLDSESSVDADRSLIRYKNATITSVADQYADGISSNGADVEALGDTAIDVTVNDANGVISGIWVSDGLTGVDLDAHVTMAGKTSLLLKSGAESTVLSGVESVGASQFTSNDLNITLDTQGHQQTTGTGIRASKEDALTAGKIDINGRLNIDVVDTTRSGSWNYVRADKGGEITLNGGVQMGVNYNDPDATAILAENADSRVTINPQKIDVVGTIEALDSAVVDVNAINQSRFVGGMVTRGNAVNNLSLADGSAWNMTKSSQLTNLTLNDSTLTFMPAATKRRMLTRDTASFKTLTVDGDYTGTNGNLVINTQLGDDNSPTDRMIVAGNTSGSTNVKVLNAGGAGGLTTSGIELISVGGNSDGVFKQNGRIVAGAYDYTLHRGEGENNKNWYLSSALSPVTPLDPLNPTDPQPPAPTPREHAVRPEAGLYGMNLQAANTLFNTRLQDRLGETHYVDALTGEEAVTSMWLRNVGGHTRQKDSSGQLDMQANRYVMQLGGDIAQWSSDNTDRYHLGLMAGYANQKARAENQRNGNRADSRISGYSVGLYGTWLQDNATHEGAYVDSWAQYSWFDNTVSGRDVESEEYDSKGFTASVESGYTWKLAELSERNALYIQPKAQITWMGVKADEHKEVNGTRVEGNGDGNLQTRVGVRLFGKGHNTLDDGKDRTFQPFVEANWIHNSKDFGVAMNGENVNLKGARNIGELKAGVEGQLTKNVALWGNVAQQVGNNGYSDTSAMIGIKASF</sequence>
<reference evidence="3" key="1">
    <citation type="submission" date="2019-11" db="EMBL/GenBank/DDBJ databases">
        <authorList>
            <person name="Feng L."/>
        </authorList>
    </citation>
    <scope>NUCLEOTIDE SEQUENCE</scope>
    <source>
        <strain evidence="3">CAmalonaticusLFYP1</strain>
    </source>
</reference>
<dbReference type="Gene3D" id="2.160.20.20">
    <property type="match status" value="1"/>
</dbReference>
<feature type="chain" id="PRO_5027084586" evidence="1">
    <location>
        <begin position="27"/>
        <end position="980"/>
    </location>
</feature>
<name>A0A6N2RR47_CITAM</name>
<evidence type="ECO:0000256" key="1">
    <source>
        <dbReference type="SAM" id="SignalP"/>
    </source>
</evidence>
<dbReference type="GO" id="GO:0019867">
    <property type="term" value="C:outer membrane"/>
    <property type="evidence" value="ECO:0007669"/>
    <property type="project" value="InterPro"/>
</dbReference>
<protein>
    <submittedName>
        <fullName evidence="3">Outer membrane protein IcsA autotransporter</fullName>
    </submittedName>
</protein>
<accession>A0A6N2RR47</accession>
<dbReference type="SUPFAM" id="SSF103515">
    <property type="entry name" value="Autotransporter"/>
    <property type="match status" value="1"/>
</dbReference>
<dbReference type="SMART" id="SM00869">
    <property type="entry name" value="Autotransporter"/>
    <property type="match status" value="1"/>
</dbReference>
<proteinExistence type="predicted"/>
<dbReference type="PANTHER" id="PTHR12338:SF5">
    <property type="entry name" value="ANTIGEN 43-RELATED"/>
    <property type="match status" value="1"/>
</dbReference>
<dbReference type="InterPro" id="IPR036709">
    <property type="entry name" value="Autotransporte_beta_dom_sf"/>
</dbReference>
<organism evidence="3">
    <name type="scientific">Citrobacter amalonaticus</name>
    <dbReference type="NCBI Taxonomy" id="35703"/>
    <lineage>
        <taxon>Bacteria</taxon>
        <taxon>Pseudomonadati</taxon>
        <taxon>Pseudomonadota</taxon>
        <taxon>Gammaproteobacteria</taxon>
        <taxon>Enterobacterales</taxon>
        <taxon>Enterobacteriaceae</taxon>
        <taxon>Citrobacter</taxon>
    </lineage>
</organism>
<dbReference type="InterPro" id="IPR012332">
    <property type="entry name" value="Autotransporter_pectin_lyase_C"/>
</dbReference>
<dbReference type="NCBIfam" id="TIGR01414">
    <property type="entry name" value="autotrans_barl"/>
    <property type="match status" value="1"/>
</dbReference>
<dbReference type="InterPro" id="IPR050909">
    <property type="entry name" value="Bact_Autotransporter_VF"/>
</dbReference>
<dbReference type="PANTHER" id="PTHR12338">
    <property type="entry name" value="AUTOTRANSPORTER"/>
    <property type="match status" value="1"/>
</dbReference>
<dbReference type="InterPro" id="IPR006315">
    <property type="entry name" value="OM_autotransptr_brl_dom"/>
</dbReference>
<keyword evidence="1" id="KW-0732">Signal</keyword>
<dbReference type="PROSITE" id="PS51208">
    <property type="entry name" value="AUTOTRANSPORTER"/>
    <property type="match status" value="1"/>
</dbReference>
<dbReference type="Pfam" id="PF18883">
    <property type="entry name" value="AC_1"/>
    <property type="match status" value="1"/>
</dbReference>
<dbReference type="InterPro" id="IPR043990">
    <property type="entry name" value="AC_1"/>
</dbReference>
<dbReference type="CDD" id="cd01344">
    <property type="entry name" value="PL2_Passenger_AT"/>
    <property type="match status" value="1"/>
</dbReference>
<gene>
    <name evidence="3" type="primary">icsA_4</name>
    <name evidence="3" type="ORF">CALFYP1_00197</name>
</gene>
<dbReference type="Pfam" id="PF03797">
    <property type="entry name" value="Autotransporter"/>
    <property type="match status" value="1"/>
</dbReference>
<dbReference type="Gene3D" id="2.40.128.130">
    <property type="entry name" value="Autotransporter beta-domain"/>
    <property type="match status" value="1"/>
</dbReference>